<protein>
    <submittedName>
        <fullName evidence="2">Uncharacterized protein</fullName>
    </submittedName>
</protein>
<gene>
    <name evidence="2" type="ORF">PTTT1_LOCUS7977</name>
</gene>
<feature type="region of interest" description="Disordered" evidence="1">
    <location>
        <begin position="1"/>
        <end position="40"/>
    </location>
</feature>
<proteinExistence type="predicted"/>
<evidence type="ECO:0000313" key="2">
    <source>
        <dbReference type="EMBL" id="CAG9278776.1"/>
    </source>
</evidence>
<sequence length="139" mass="15691">MTGRVSSPPPNAILTQREILRCPPNAPKRRRSPPALYQGSSDIPYLCLEADGYDELPARQLYPRRKFVVLESQFKSCQSNRNVPLVSSFRPLNLVEDDEDDDDDQKVGQESQLSHQSSLQDRPSSEANDSSPNSQCRLF</sequence>
<reference evidence="2" key="1">
    <citation type="submission" date="2022-02" db="EMBL/GenBank/DDBJ databases">
        <authorList>
            <person name="Giguere J D."/>
        </authorList>
    </citation>
    <scope>NUCLEOTIDE SEQUENCE</scope>
    <source>
        <strain evidence="2">CCAP 1055/1</strain>
    </source>
</reference>
<feature type="compositionally biased region" description="Low complexity" evidence="1">
    <location>
        <begin position="109"/>
        <end position="120"/>
    </location>
</feature>
<evidence type="ECO:0000256" key="1">
    <source>
        <dbReference type="SAM" id="MobiDB-lite"/>
    </source>
</evidence>
<feature type="region of interest" description="Disordered" evidence="1">
    <location>
        <begin position="95"/>
        <end position="139"/>
    </location>
</feature>
<dbReference type="Proteomes" id="UP000836788">
    <property type="component" value="Chromosome 10"/>
</dbReference>
<dbReference type="AlphaFoldDB" id="A0A8J9S033"/>
<feature type="compositionally biased region" description="Polar residues" evidence="1">
    <location>
        <begin position="121"/>
        <end position="139"/>
    </location>
</feature>
<organism evidence="2">
    <name type="scientific">Phaeodactylum tricornutum</name>
    <name type="common">Diatom</name>
    <dbReference type="NCBI Taxonomy" id="2850"/>
    <lineage>
        <taxon>Eukaryota</taxon>
        <taxon>Sar</taxon>
        <taxon>Stramenopiles</taxon>
        <taxon>Ochrophyta</taxon>
        <taxon>Bacillariophyta</taxon>
        <taxon>Bacillariophyceae</taxon>
        <taxon>Bacillariophycidae</taxon>
        <taxon>Naviculales</taxon>
        <taxon>Phaeodactylaceae</taxon>
        <taxon>Phaeodactylum</taxon>
    </lineage>
</organism>
<accession>A0A8J9S033</accession>
<feature type="compositionally biased region" description="Acidic residues" evidence="1">
    <location>
        <begin position="95"/>
        <end position="104"/>
    </location>
</feature>
<name>A0A8J9S033_PHATR</name>
<dbReference type="EMBL" id="OU594951">
    <property type="protein sequence ID" value="CAG9278776.1"/>
    <property type="molecule type" value="Genomic_DNA"/>
</dbReference>